<sequence length="179" mass="20123">MQTSAAPNPISIERSIELLERTPSVLRSLLQDLPAHWTTATEGPGTWSPYDVVGHLVHAERVAWIARAELILSDREDKTFPPLDRFAQFEESKGKTMHQLLDDFDAHRSANLNALRQLPSGEALQRTGVHPQFGNVTLAQLLATWTVHDLDHINQIVRVLAKQYGEAVGPWKANLRILR</sequence>
<reference evidence="2 3" key="1">
    <citation type="submission" date="2019-03" db="EMBL/GenBank/DDBJ databases">
        <authorList>
            <person name="Kim M.K.M."/>
        </authorList>
    </citation>
    <scope>NUCLEOTIDE SEQUENCE [LARGE SCALE GENOMIC DNA]</scope>
    <source>
        <strain evidence="2 3">17J68-15</strain>
    </source>
</reference>
<dbReference type="AlphaFoldDB" id="A0A4R4E0L2"/>
<comment type="caution">
    <text evidence="2">The sequence shown here is derived from an EMBL/GenBank/DDBJ whole genome shotgun (WGS) entry which is preliminary data.</text>
</comment>
<gene>
    <name evidence="2" type="ORF">E0486_07545</name>
</gene>
<name>A0A4R4E0L2_9BACT</name>
<protein>
    <submittedName>
        <fullName evidence="2">DinB family protein</fullName>
    </submittedName>
</protein>
<organism evidence="2 3">
    <name type="scientific">Flaviaesturariibacter aridisoli</name>
    <dbReference type="NCBI Taxonomy" id="2545761"/>
    <lineage>
        <taxon>Bacteria</taxon>
        <taxon>Pseudomonadati</taxon>
        <taxon>Bacteroidota</taxon>
        <taxon>Chitinophagia</taxon>
        <taxon>Chitinophagales</taxon>
        <taxon>Chitinophagaceae</taxon>
        <taxon>Flaviaestuariibacter</taxon>
    </lineage>
</organism>
<evidence type="ECO:0000259" key="1">
    <source>
        <dbReference type="Pfam" id="PF12867"/>
    </source>
</evidence>
<keyword evidence="3" id="KW-1185">Reference proteome</keyword>
<evidence type="ECO:0000313" key="3">
    <source>
        <dbReference type="Proteomes" id="UP000295164"/>
    </source>
</evidence>
<proteinExistence type="predicted"/>
<dbReference type="RefSeq" id="WP_131851544.1">
    <property type="nucleotide sequence ID" value="NZ_SKFH01000009.1"/>
</dbReference>
<feature type="domain" description="DinB-like" evidence="1">
    <location>
        <begin position="19"/>
        <end position="156"/>
    </location>
</feature>
<accession>A0A4R4E0L2</accession>
<dbReference type="OrthoDB" id="1434917at2"/>
<dbReference type="InterPro" id="IPR034660">
    <property type="entry name" value="DinB/YfiT-like"/>
</dbReference>
<dbReference type="SUPFAM" id="SSF109854">
    <property type="entry name" value="DinB/YfiT-like putative metalloenzymes"/>
    <property type="match status" value="1"/>
</dbReference>
<dbReference type="Proteomes" id="UP000295164">
    <property type="component" value="Unassembled WGS sequence"/>
</dbReference>
<dbReference type="Gene3D" id="1.20.120.450">
    <property type="entry name" value="dinb family like domain"/>
    <property type="match status" value="1"/>
</dbReference>
<evidence type="ECO:0000313" key="2">
    <source>
        <dbReference type="EMBL" id="TCZ72909.1"/>
    </source>
</evidence>
<dbReference type="Pfam" id="PF12867">
    <property type="entry name" value="DinB_2"/>
    <property type="match status" value="1"/>
</dbReference>
<dbReference type="EMBL" id="SKFH01000009">
    <property type="protein sequence ID" value="TCZ72909.1"/>
    <property type="molecule type" value="Genomic_DNA"/>
</dbReference>
<dbReference type="InterPro" id="IPR024775">
    <property type="entry name" value="DinB-like"/>
</dbReference>